<accession>A0A5J4VKK2</accession>
<evidence type="ECO:0000313" key="1">
    <source>
        <dbReference type="EMBL" id="KAA6383177.1"/>
    </source>
</evidence>
<protein>
    <submittedName>
        <fullName evidence="1">Uncharacterized protein</fullName>
    </submittedName>
</protein>
<dbReference type="Proteomes" id="UP000324800">
    <property type="component" value="Unassembled WGS sequence"/>
</dbReference>
<sequence length="15" mass="1846">MAQWVWFPHCPVECL</sequence>
<proteinExistence type="predicted"/>
<organism evidence="1 2">
    <name type="scientific">Streblomastix strix</name>
    <dbReference type="NCBI Taxonomy" id="222440"/>
    <lineage>
        <taxon>Eukaryota</taxon>
        <taxon>Metamonada</taxon>
        <taxon>Preaxostyla</taxon>
        <taxon>Oxymonadida</taxon>
        <taxon>Streblomastigidae</taxon>
        <taxon>Streblomastix</taxon>
    </lineage>
</organism>
<feature type="non-terminal residue" evidence="1">
    <location>
        <position position="15"/>
    </location>
</feature>
<comment type="caution">
    <text evidence="1">The sequence shown here is derived from an EMBL/GenBank/DDBJ whole genome shotgun (WGS) entry which is preliminary data.</text>
</comment>
<name>A0A5J4VKK2_9EUKA</name>
<evidence type="ECO:0000313" key="2">
    <source>
        <dbReference type="Proteomes" id="UP000324800"/>
    </source>
</evidence>
<dbReference type="EMBL" id="SNRW01006388">
    <property type="protein sequence ID" value="KAA6383177.1"/>
    <property type="molecule type" value="Genomic_DNA"/>
</dbReference>
<reference evidence="1 2" key="1">
    <citation type="submission" date="2019-03" db="EMBL/GenBank/DDBJ databases">
        <title>Single cell metagenomics reveals metabolic interactions within the superorganism composed of flagellate Streblomastix strix and complex community of Bacteroidetes bacteria on its surface.</title>
        <authorList>
            <person name="Treitli S.C."/>
            <person name="Kolisko M."/>
            <person name="Husnik F."/>
            <person name="Keeling P."/>
            <person name="Hampl V."/>
        </authorList>
    </citation>
    <scope>NUCLEOTIDE SEQUENCE [LARGE SCALE GENOMIC DNA]</scope>
    <source>
        <strain evidence="1">ST1C</strain>
    </source>
</reference>
<gene>
    <name evidence="1" type="ORF">EZS28_021294</name>
</gene>